<dbReference type="InterPro" id="IPR045584">
    <property type="entry name" value="Pilin-like"/>
</dbReference>
<evidence type="ECO:0000313" key="2">
    <source>
        <dbReference type="EMBL" id="MDV5172332.1"/>
    </source>
</evidence>
<reference evidence="2 3" key="1">
    <citation type="submission" date="2023-10" db="EMBL/GenBank/DDBJ databases">
        <title>Marine bacteria isolated from horseshoe crab.</title>
        <authorList>
            <person name="Cheng T.H."/>
        </authorList>
    </citation>
    <scope>NUCLEOTIDE SEQUENCE [LARGE SCALE GENOMIC DNA]</scope>
    <source>
        <strain evidence="2 3">HSC6</strain>
    </source>
</reference>
<proteinExistence type="predicted"/>
<dbReference type="InterPro" id="IPR012902">
    <property type="entry name" value="N_methyl_site"/>
</dbReference>
<dbReference type="InterPro" id="IPR031982">
    <property type="entry name" value="PilE-like"/>
</dbReference>
<keyword evidence="1" id="KW-0812">Transmembrane</keyword>
<evidence type="ECO:0000256" key="1">
    <source>
        <dbReference type="SAM" id="Phobius"/>
    </source>
</evidence>
<dbReference type="Pfam" id="PF07963">
    <property type="entry name" value="N_methyl"/>
    <property type="match status" value="1"/>
</dbReference>
<comment type="caution">
    <text evidence="2">The sequence shown here is derived from an EMBL/GenBank/DDBJ whole genome shotgun (WGS) entry which is preliminary data.</text>
</comment>
<dbReference type="SUPFAM" id="SSF54523">
    <property type="entry name" value="Pili subunits"/>
    <property type="match status" value="1"/>
</dbReference>
<dbReference type="NCBIfam" id="TIGR02532">
    <property type="entry name" value="IV_pilin_GFxxxE"/>
    <property type="match status" value="1"/>
</dbReference>
<dbReference type="EMBL" id="JAWJZI010000027">
    <property type="protein sequence ID" value="MDV5172332.1"/>
    <property type="molecule type" value="Genomic_DNA"/>
</dbReference>
<gene>
    <name evidence="2" type="ORF">R2X38_25345</name>
</gene>
<accession>A0ABU3ZQK7</accession>
<dbReference type="PANTHER" id="PTHR30093">
    <property type="entry name" value="GENERAL SECRETION PATHWAY PROTEIN G"/>
    <property type="match status" value="1"/>
</dbReference>
<dbReference type="Pfam" id="PF16732">
    <property type="entry name" value="ComP_DUS"/>
    <property type="match status" value="1"/>
</dbReference>
<sequence>MHINKHKGVTLIEMMIVVVIIGVLASVAYPSYIEHQRSGNRTSAQASLMMLHLWMEEQFTSTGAYPASVDNNSCPSCNLSTGYYIYSATYVSGGLPVYTLAATPKASSMQNADKCGVLTVAASGRTLATKNGTTVSGCWK</sequence>
<dbReference type="PANTHER" id="PTHR30093:SF47">
    <property type="entry name" value="TYPE IV PILUS NON-CORE MINOR PILIN PILE"/>
    <property type="match status" value="1"/>
</dbReference>
<dbReference type="PROSITE" id="PS00409">
    <property type="entry name" value="PROKAR_NTER_METHYL"/>
    <property type="match status" value="1"/>
</dbReference>
<keyword evidence="1" id="KW-1133">Transmembrane helix</keyword>
<organism evidence="2 3">
    <name type="scientific">Photobacterium rosenbergii</name>
    <dbReference type="NCBI Taxonomy" id="294936"/>
    <lineage>
        <taxon>Bacteria</taxon>
        <taxon>Pseudomonadati</taxon>
        <taxon>Pseudomonadota</taxon>
        <taxon>Gammaproteobacteria</taxon>
        <taxon>Vibrionales</taxon>
        <taxon>Vibrionaceae</taxon>
        <taxon>Photobacterium</taxon>
    </lineage>
</organism>
<keyword evidence="3" id="KW-1185">Reference proteome</keyword>
<keyword evidence="1" id="KW-0472">Membrane</keyword>
<dbReference type="Proteomes" id="UP001186452">
    <property type="component" value="Unassembled WGS sequence"/>
</dbReference>
<dbReference type="Gene3D" id="3.30.700.10">
    <property type="entry name" value="Glycoprotein, Type 4 Pilin"/>
    <property type="match status" value="1"/>
</dbReference>
<evidence type="ECO:0000313" key="3">
    <source>
        <dbReference type="Proteomes" id="UP001186452"/>
    </source>
</evidence>
<name>A0ABU3ZQK7_9GAMM</name>
<dbReference type="RefSeq" id="WP_317525125.1">
    <property type="nucleotide sequence ID" value="NZ_JAWJZI010000027.1"/>
</dbReference>
<feature type="transmembrane region" description="Helical" evidence="1">
    <location>
        <begin position="12"/>
        <end position="32"/>
    </location>
</feature>
<protein>
    <submittedName>
        <fullName evidence="2">Type IV pilin protein</fullName>
    </submittedName>
</protein>